<sequence length="62" mass="7030">SDSESIVNEKPVTIKIRLEEVRNSESAAKRKRVIPNINREVNDDSKLSGILLTIILIKMEIL</sequence>
<evidence type="ECO:0000313" key="2">
    <source>
        <dbReference type="Proteomes" id="UP000276133"/>
    </source>
</evidence>
<feature type="non-terminal residue" evidence="1">
    <location>
        <position position="1"/>
    </location>
</feature>
<accession>A0A3M7P949</accession>
<keyword evidence="2" id="KW-1185">Reference proteome</keyword>
<gene>
    <name evidence="1" type="ORF">BpHYR1_013102</name>
</gene>
<comment type="caution">
    <text evidence="1">The sequence shown here is derived from an EMBL/GenBank/DDBJ whole genome shotgun (WGS) entry which is preliminary data.</text>
</comment>
<protein>
    <submittedName>
        <fullName evidence="1">Uncharacterized protein</fullName>
    </submittedName>
</protein>
<dbReference type="EMBL" id="REGN01012371">
    <property type="protein sequence ID" value="RMZ95572.1"/>
    <property type="molecule type" value="Genomic_DNA"/>
</dbReference>
<name>A0A3M7P949_BRAPC</name>
<proteinExistence type="predicted"/>
<evidence type="ECO:0000313" key="1">
    <source>
        <dbReference type="EMBL" id="RMZ95572.1"/>
    </source>
</evidence>
<dbReference type="AlphaFoldDB" id="A0A3M7P949"/>
<dbReference type="Proteomes" id="UP000276133">
    <property type="component" value="Unassembled WGS sequence"/>
</dbReference>
<reference evidence="1 2" key="1">
    <citation type="journal article" date="2018" name="Sci. Rep.">
        <title>Genomic signatures of local adaptation to the degree of environmental predictability in rotifers.</title>
        <authorList>
            <person name="Franch-Gras L."/>
            <person name="Hahn C."/>
            <person name="Garcia-Roger E.M."/>
            <person name="Carmona M.J."/>
            <person name="Serra M."/>
            <person name="Gomez A."/>
        </authorList>
    </citation>
    <scope>NUCLEOTIDE SEQUENCE [LARGE SCALE GENOMIC DNA]</scope>
    <source>
        <strain evidence="1">HYR1</strain>
    </source>
</reference>
<organism evidence="1 2">
    <name type="scientific">Brachionus plicatilis</name>
    <name type="common">Marine rotifer</name>
    <name type="synonym">Brachionus muelleri</name>
    <dbReference type="NCBI Taxonomy" id="10195"/>
    <lineage>
        <taxon>Eukaryota</taxon>
        <taxon>Metazoa</taxon>
        <taxon>Spiralia</taxon>
        <taxon>Gnathifera</taxon>
        <taxon>Rotifera</taxon>
        <taxon>Eurotatoria</taxon>
        <taxon>Monogononta</taxon>
        <taxon>Pseudotrocha</taxon>
        <taxon>Ploima</taxon>
        <taxon>Brachionidae</taxon>
        <taxon>Brachionus</taxon>
    </lineage>
</organism>